<reference evidence="5 6" key="1">
    <citation type="submission" date="2014-10" db="EMBL/GenBank/DDBJ databases">
        <title>Genome sequence of Clostridium aceticum DSM 1496.</title>
        <authorList>
            <person name="Poehlein A."/>
            <person name="Schiel-Bengelsdorf B."/>
            <person name="Gottschalk G."/>
            <person name="Duerre P."/>
            <person name="Daniel R."/>
        </authorList>
    </citation>
    <scope>NUCLEOTIDE SEQUENCE [LARGE SCALE GENOMIC DNA]</scope>
    <source>
        <strain evidence="5 6">DSM 1496</strain>
    </source>
</reference>
<dbReference type="SUPFAM" id="SSF55103">
    <property type="entry name" value="FAD-linked oxidases, C-terminal domain"/>
    <property type="match status" value="1"/>
</dbReference>
<dbReference type="Gene3D" id="3.30.70.2740">
    <property type="match status" value="1"/>
</dbReference>
<dbReference type="Gene3D" id="1.10.45.10">
    <property type="entry name" value="Vanillyl-alcohol Oxidase, Chain A, domain 4"/>
    <property type="match status" value="1"/>
</dbReference>
<dbReference type="InterPro" id="IPR051914">
    <property type="entry name" value="FAD-linked_OxidoTrans_Type4"/>
</dbReference>
<evidence type="ECO:0000256" key="3">
    <source>
        <dbReference type="ARBA" id="ARBA00022827"/>
    </source>
</evidence>
<dbReference type="Pfam" id="PF01565">
    <property type="entry name" value="FAD_binding_4"/>
    <property type="match status" value="1"/>
</dbReference>
<dbReference type="PROSITE" id="PS51387">
    <property type="entry name" value="FAD_PCMH"/>
    <property type="match status" value="1"/>
</dbReference>
<dbReference type="InterPro" id="IPR016164">
    <property type="entry name" value="FAD-linked_Oxase-like_C"/>
</dbReference>
<evidence type="ECO:0000256" key="1">
    <source>
        <dbReference type="ARBA" id="ARBA00001974"/>
    </source>
</evidence>
<keyword evidence="6" id="KW-1185">Reference proteome</keyword>
<keyword evidence="4" id="KW-0560">Oxidoreductase</keyword>
<gene>
    <name evidence="5" type="primary">glcD1</name>
    <name evidence="5" type="ORF">CACET_c03870</name>
</gene>
<dbReference type="InterPro" id="IPR016166">
    <property type="entry name" value="FAD-bd_PCMH"/>
</dbReference>
<dbReference type="RefSeq" id="WP_044823216.1">
    <property type="nucleotide sequence ID" value="NZ_CP009687.1"/>
</dbReference>
<dbReference type="PANTHER" id="PTHR42934">
    <property type="entry name" value="GLYCOLATE OXIDASE SUBUNIT GLCD"/>
    <property type="match status" value="1"/>
</dbReference>
<dbReference type="EMBL" id="CP009687">
    <property type="protein sequence ID" value="AKL93903.1"/>
    <property type="molecule type" value="Genomic_DNA"/>
</dbReference>
<evidence type="ECO:0000256" key="2">
    <source>
        <dbReference type="ARBA" id="ARBA00022630"/>
    </source>
</evidence>
<evidence type="ECO:0000256" key="4">
    <source>
        <dbReference type="ARBA" id="ARBA00023002"/>
    </source>
</evidence>
<proteinExistence type="predicted"/>
<comment type="cofactor">
    <cofactor evidence="1">
        <name>FAD</name>
        <dbReference type="ChEBI" id="CHEBI:57692"/>
    </cofactor>
</comment>
<dbReference type="InterPro" id="IPR006094">
    <property type="entry name" value="Oxid_FAD_bind_N"/>
</dbReference>
<dbReference type="STRING" id="84022.CACET_c03870"/>
<dbReference type="Gene3D" id="3.30.43.10">
    <property type="entry name" value="Uridine Diphospho-n-acetylenolpyruvylglucosamine Reductase, domain 2"/>
    <property type="match status" value="1"/>
</dbReference>
<keyword evidence="3" id="KW-0274">FAD</keyword>
<dbReference type="AlphaFoldDB" id="A0A0D8IEE3"/>
<dbReference type="InterPro" id="IPR016171">
    <property type="entry name" value="Vanillyl_alc_oxidase_C-sub2"/>
</dbReference>
<dbReference type="FunFam" id="1.10.45.10:FF:000001">
    <property type="entry name" value="D-lactate dehydrogenase mitochondrial"/>
    <property type="match status" value="1"/>
</dbReference>
<dbReference type="InterPro" id="IPR036318">
    <property type="entry name" value="FAD-bd_PCMH-like_sf"/>
</dbReference>
<dbReference type="InterPro" id="IPR016167">
    <property type="entry name" value="FAD-bd_PCMH_sub1"/>
</dbReference>
<dbReference type="Gene3D" id="3.30.465.10">
    <property type="match status" value="1"/>
</dbReference>
<keyword evidence="2" id="KW-0285">Flavoprotein</keyword>
<protein>
    <submittedName>
        <fullName evidence="5">Glycolate oxidase subunit GlcD</fullName>
    </submittedName>
</protein>
<dbReference type="PATRIC" id="fig|84022.5.peg.1707"/>
<evidence type="ECO:0000313" key="5">
    <source>
        <dbReference type="EMBL" id="AKL93903.1"/>
    </source>
</evidence>
<dbReference type="PANTHER" id="PTHR42934:SF2">
    <property type="entry name" value="GLYCOLATE OXIDASE SUBUNIT GLCD"/>
    <property type="match status" value="1"/>
</dbReference>
<dbReference type="OrthoDB" id="9767256at2"/>
<dbReference type="SUPFAM" id="SSF56176">
    <property type="entry name" value="FAD-binding/transporter-associated domain-like"/>
    <property type="match status" value="1"/>
</dbReference>
<dbReference type="KEGG" id="cace:CACET_c03870"/>
<dbReference type="Proteomes" id="UP000035704">
    <property type="component" value="Chromosome"/>
</dbReference>
<dbReference type="GO" id="GO:0016491">
    <property type="term" value="F:oxidoreductase activity"/>
    <property type="evidence" value="ECO:0007669"/>
    <property type="project" value="UniProtKB-KW"/>
</dbReference>
<dbReference type="GO" id="GO:0071949">
    <property type="term" value="F:FAD binding"/>
    <property type="evidence" value="ECO:0007669"/>
    <property type="project" value="InterPro"/>
</dbReference>
<dbReference type="Pfam" id="PF02913">
    <property type="entry name" value="FAD-oxidase_C"/>
    <property type="match status" value="1"/>
</dbReference>
<dbReference type="InterPro" id="IPR004113">
    <property type="entry name" value="FAD-bd_oxidored_4_C"/>
</dbReference>
<dbReference type="InterPro" id="IPR016169">
    <property type="entry name" value="FAD-bd_PCMH_sub2"/>
</dbReference>
<organism evidence="5 6">
    <name type="scientific">Clostridium aceticum</name>
    <dbReference type="NCBI Taxonomy" id="84022"/>
    <lineage>
        <taxon>Bacteria</taxon>
        <taxon>Bacillati</taxon>
        <taxon>Bacillota</taxon>
        <taxon>Clostridia</taxon>
        <taxon>Eubacteriales</taxon>
        <taxon>Clostridiaceae</taxon>
        <taxon>Clostridium</taxon>
    </lineage>
</organism>
<evidence type="ECO:0000313" key="6">
    <source>
        <dbReference type="Proteomes" id="UP000035704"/>
    </source>
</evidence>
<sequence>MRQEVVEALKNIVGEDWVLTNLDQTRGYLYDETEALIRPKAAEDCVVVKPKTSEEIAAILKYANEALVPVVPRGGGTGLCGGAIPTQTSIILSDERLNKILEIDEENLMVTCESGVTLAALLEKLHEYDNLFFPVHPGDEGAHIGGMAVENAGGAGAVKHGIMRNQIKGLEVVLPTGEIVNLGGKLIKNNAGLDLLHLMIGSEGILGIVTKVTLKLYPEPKHKGTLLISFNNRKDAIAVVPKILQQGITPLAIEYMERDIALESAAHIGEKWPAEEGSVDVMIILSEDKEDELYEKSETIVDLCENHNAVFTLIAETAKEQRSILSIRSNVYTAVVHDAADALDMAVPVGSIPDFMNDIFALADKYGARTPAVGHAGDGNIHNFIMRENGEIPSYYEELKEAMYKTAVKYGGTITAEHGVGKTRMTNLNLQLSEKEIDLIKGIKKAFDPNGILNPGTVVNVK</sequence>
<name>A0A0D8IEE3_9CLOT</name>
<accession>A0A0D8IEE3</accession>